<dbReference type="RefSeq" id="WP_244179521.1">
    <property type="nucleotide sequence ID" value="NZ_FPBH01000030.1"/>
</dbReference>
<gene>
    <name evidence="1" type="ORF">SAMN05192563_103036</name>
</gene>
<dbReference type="Gene3D" id="1.10.10.60">
    <property type="entry name" value="Homeodomain-like"/>
    <property type="match status" value="1"/>
</dbReference>
<dbReference type="AlphaFoldDB" id="A0A1I7ELN0"/>
<proteinExistence type="predicted"/>
<reference evidence="1 2" key="1">
    <citation type="submission" date="2016-10" db="EMBL/GenBank/DDBJ databases">
        <authorList>
            <person name="de Groot N.N."/>
        </authorList>
    </citation>
    <scope>NUCLEOTIDE SEQUENCE [LARGE SCALE GENOMIC DNA]</scope>
    <source>
        <strain evidence="1 2">LMG 27731</strain>
    </source>
</reference>
<protein>
    <recommendedName>
        <fullName evidence="3">Homeodomain-like domain-containing protein</fullName>
    </recommendedName>
</protein>
<sequence>MTIGAELEAQILRYYHVEKWRAGTIARQLHVHHGTVHRVLAQAGLPRIGGLQRPSQIDAYLPFIHDDAEEVSVTHGQPSLCDGVRARLSGQSPPLQAFDLGALS</sequence>
<evidence type="ECO:0000313" key="2">
    <source>
        <dbReference type="Proteomes" id="UP000198844"/>
    </source>
</evidence>
<dbReference type="Proteomes" id="UP000198844">
    <property type="component" value="Unassembled WGS sequence"/>
</dbReference>
<name>A0A1I7ELN0_9BURK</name>
<accession>A0A1I7ELN0</accession>
<organism evidence="1 2">
    <name type="scientific">Paraburkholderia aspalathi</name>
    <dbReference type="NCBI Taxonomy" id="1324617"/>
    <lineage>
        <taxon>Bacteria</taxon>
        <taxon>Pseudomonadati</taxon>
        <taxon>Pseudomonadota</taxon>
        <taxon>Betaproteobacteria</taxon>
        <taxon>Burkholderiales</taxon>
        <taxon>Burkholderiaceae</taxon>
        <taxon>Paraburkholderia</taxon>
    </lineage>
</organism>
<evidence type="ECO:0008006" key="3">
    <source>
        <dbReference type="Google" id="ProtNLM"/>
    </source>
</evidence>
<dbReference type="EMBL" id="FPBH01000030">
    <property type="protein sequence ID" value="SFU24840.1"/>
    <property type="molecule type" value="Genomic_DNA"/>
</dbReference>
<evidence type="ECO:0000313" key="1">
    <source>
        <dbReference type="EMBL" id="SFU24840.1"/>
    </source>
</evidence>